<dbReference type="Gene3D" id="1.10.630.10">
    <property type="entry name" value="Cytochrome P450"/>
    <property type="match status" value="1"/>
</dbReference>
<dbReference type="CDD" id="cd11072">
    <property type="entry name" value="CYP71-like"/>
    <property type="match status" value="1"/>
</dbReference>
<evidence type="ECO:0000256" key="3">
    <source>
        <dbReference type="ARBA" id="ARBA00010617"/>
    </source>
</evidence>
<comment type="cofactor">
    <cofactor evidence="1">
        <name>heme</name>
        <dbReference type="ChEBI" id="CHEBI:30413"/>
    </cofactor>
</comment>
<keyword evidence="11" id="KW-0812">Transmembrane</keyword>
<evidence type="ECO:0000256" key="9">
    <source>
        <dbReference type="ARBA" id="ARBA00023136"/>
    </source>
</evidence>
<dbReference type="PROSITE" id="PS00086">
    <property type="entry name" value="CYTOCHROME_P450"/>
    <property type="match status" value="1"/>
</dbReference>
<evidence type="ECO:0000256" key="4">
    <source>
        <dbReference type="ARBA" id="ARBA00022617"/>
    </source>
</evidence>
<evidence type="ECO:0000256" key="10">
    <source>
        <dbReference type="RuleBase" id="RU000461"/>
    </source>
</evidence>
<evidence type="ECO:0000256" key="5">
    <source>
        <dbReference type="ARBA" id="ARBA00022723"/>
    </source>
</evidence>
<dbReference type="SUPFAM" id="SSF48264">
    <property type="entry name" value="Cytochrome P450"/>
    <property type="match status" value="1"/>
</dbReference>
<comment type="subcellular location">
    <subcellularLocation>
        <location evidence="2">Membrane</location>
    </subcellularLocation>
</comment>
<evidence type="ECO:0000256" key="1">
    <source>
        <dbReference type="ARBA" id="ARBA00001971"/>
    </source>
</evidence>
<reference evidence="12 13" key="1">
    <citation type="journal article" date="2023" name="Plants (Basel)">
        <title>Bridging the Gap: Combining Genomics and Transcriptomics Approaches to Understand Stylosanthes scabra, an Orphan Legume from the Brazilian Caatinga.</title>
        <authorList>
            <person name="Ferreira-Neto J.R.C."/>
            <person name="da Silva M.D."/>
            <person name="Binneck E."/>
            <person name="de Melo N.F."/>
            <person name="da Silva R.H."/>
            <person name="de Melo A.L.T.M."/>
            <person name="Pandolfi V."/>
            <person name="Bustamante F.O."/>
            <person name="Brasileiro-Vidal A.C."/>
            <person name="Benko-Iseppon A.M."/>
        </authorList>
    </citation>
    <scope>NUCLEOTIDE SEQUENCE [LARGE SCALE GENOMIC DNA]</scope>
    <source>
        <tissue evidence="12">Leaves</tissue>
    </source>
</reference>
<keyword evidence="4 10" id="KW-0349">Heme</keyword>
<keyword evidence="8 10" id="KW-0503">Monooxygenase</keyword>
<keyword evidence="5 10" id="KW-0479">Metal-binding</keyword>
<evidence type="ECO:0000256" key="6">
    <source>
        <dbReference type="ARBA" id="ARBA00023002"/>
    </source>
</evidence>
<keyword evidence="7 10" id="KW-0408">Iron</keyword>
<dbReference type="EMBL" id="JASCZI010091593">
    <property type="protein sequence ID" value="MED6150763.1"/>
    <property type="molecule type" value="Genomic_DNA"/>
</dbReference>
<protein>
    <recommendedName>
        <fullName evidence="14">Cytochrome P450</fullName>
    </recommendedName>
</protein>
<proteinExistence type="inferred from homology"/>
<sequence>MFPAILPLPLLFLALSLTIYFLISKHYDRSLPPGPPAFPVLGNLPMLLGKLPHRTLQAMARRYGSIMSLRLGQVPTVVLSNSEAVEVFLKTHDAVFASRPKMQATEYVVYGSKGLVFSEYGPYWRNMRRVFTSQLLSVSKVSSFTHVRERGVKVAVKSIKRAAERGEVMDISELVYHVTEDVVYRIVLGRSRNDQSDLASLLHEAISLAGAFNLADYMPWLGSFDLQGYTRRLKRLGKAVDQELEKIIAEHEKADSGAQHASGDHRDFIDILLSLVNQPIDPNDEQSQVMDRTNVKATLLDSIAGSFETSATVVIWVLSELLKHPRVMRKLQDELTNVVGLNKFVQETHLANLTYLDIVIKESLRLHPPGAIVTRASTKDAIVNGYRIKKNIMILINLWAIGRDPKAWSDNAGEYYPERFIANNCDYRGYNFHFIPFGAGSRGCPGIHLGLTMVKLVVAQFVHCFNWELPSNMAPDDLDMSEKFGLSQPRAKNLLAVPTYRLTCEIQEDKP</sequence>
<name>A0ABU6TSZ8_9FABA</name>
<evidence type="ECO:0008006" key="14">
    <source>
        <dbReference type="Google" id="ProtNLM"/>
    </source>
</evidence>
<evidence type="ECO:0000256" key="7">
    <source>
        <dbReference type="ARBA" id="ARBA00023004"/>
    </source>
</evidence>
<gene>
    <name evidence="12" type="ORF">PIB30_075689</name>
</gene>
<evidence type="ECO:0000313" key="12">
    <source>
        <dbReference type="EMBL" id="MED6150763.1"/>
    </source>
</evidence>
<comment type="similarity">
    <text evidence="3 10">Belongs to the cytochrome P450 family.</text>
</comment>
<organism evidence="12 13">
    <name type="scientific">Stylosanthes scabra</name>
    <dbReference type="NCBI Taxonomy" id="79078"/>
    <lineage>
        <taxon>Eukaryota</taxon>
        <taxon>Viridiplantae</taxon>
        <taxon>Streptophyta</taxon>
        <taxon>Embryophyta</taxon>
        <taxon>Tracheophyta</taxon>
        <taxon>Spermatophyta</taxon>
        <taxon>Magnoliopsida</taxon>
        <taxon>eudicotyledons</taxon>
        <taxon>Gunneridae</taxon>
        <taxon>Pentapetalae</taxon>
        <taxon>rosids</taxon>
        <taxon>fabids</taxon>
        <taxon>Fabales</taxon>
        <taxon>Fabaceae</taxon>
        <taxon>Papilionoideae</taxon>
        <taxon>50 kb inversion clade</taxon>
        <taxon>dalbergioids sensu lato</taxon>
        <taxon>Dalbergieae</taxon>
        <taxon>Pterocarpus clade</taxon>
        <taxon>Stylosanthes</taxon>
    </lineage>
</organism>
<evidence type="ECO:0000256" key="2">
    <source>
        <dbReference type="ARBA" id="ARBA00004370"/>
    </source>
</evidence>
<dbReference type="InterPro" id="IPR036396">
    <property type="entry name" value="Cyt_P450_sf"/>
</dbReference>
<dbReference type="InterPro" id="IPR002401">
    <property type="entry name" value="Cyt_P450_E_grp-I"/>
</dbReference>
<dbReference type="PANTHER" id="PTHR47943:SF9">
    <property type="entry name" value="CYTOCHROME P450"/>
    <property type="match status" value="1"/>
</dbReference>
<dbReference type="Pfam" id="PF00067">
    <property type="entry name" value="p450"/>
    <property type="match status" value="1"/>
</dbReference>
<evidence type="ECO:0000256" key="8">
    <source>
        <dbReference type="ARBA" id="ARBA00023033"/>
    </source>
</evidence>
<feature type="transmembrane region" description="Helical" evidence="11">
    <location>
        <begin position="6"/>
        <end position="23"/>
    </location>
</feature>
<dbReference type="InterPro" id="IPR017972">
    <property type="entry name" value="Cyt_P450_CS"/>
</dbReference>
<dbReference type="InterPro" id="IPR001128">
    <property type="entry name" value="Cyt_P450"/>
</dbReference>
<keyword evidence="6 10" id="KW-0560">Oxidoreductase</keyword>
<accession>A0ABU6TSZ8</accession>
<dbReference type="PANTHER" id="PTHR47943">
    <property type="entry name" value="CYTOCHROME P450 93A3-LIKE"/>
    <property type="match status" value="1"/>
</dbReference>
<comment type="caution">
    <text evidence="12">The sequence shown here is derived from an EMBL/GenBank/DDBJ whole genome shotgun (WGS) entry which is preliminary data.</text>
</comment>
<evidence type="ECO:0000256" key="11">
    <source>
        <dbReference type="SAM" id="Phobius"/>
    </source>
</evidence>
<evidence type="ECO:0000313" key="13">
    <source>
        <dbReference type="Proteomes" id="UP001341840"/>
    </source>
</evidence>
<dbReference type="PRINTS" id="PR00385">
    <property type="entry name" value="P450"/>
</dbReference>
<keyword evidence="13" id="KW-1185">Reference proteome</keyword>
<keyword evidence="11" id="KW-1133">Transmembrane helix</keyword>
<dbReference type="Proteomes" id="UP001341840">
    <property type="component" value="Unassembled WGS sequence"/>
</dbReference>
<dbReference type="PRINTS" id="PR00463">
    <property type="entry name" value="EP450I"/>
</dbReference>
<keyword evidence="9 11" id="KW-0472">Membrane</keyword>